<dbReference type="PANTHER" id="PTHR34504">
    <property type="entry name" value="ANTITOXIN HICB"/>
    <property type="match status" value="1"/>
</dbReference>
<sequence>MKKVTYNLIFKTEPEGGFTVSVPSLPGCVTYGKNLTEAKKMAKEAINAYLASLKKHEEVAPSDEHSFFSTINMDTPIPFSYA</sequence>
<proteinExistence type="predicted"/>
<dbReference type="Gene3D" id="3.30.160.250">
    <property type="match status" value="1"/>
</dbReference>
<dbReference type="PANTHER" id="PTHR34504:SF2">
    <property type="entry name" value="UPF0150 PROTEIN SSL0259"/>
    <property type="match status" value="1"/>
</dbReference>
<dbReference type="Proteomes" id="UP000033995">
    <property type="component" value="Unassembled WGS sequence"/>
</dbReference>
<dbReference type="AlphaFoldDB" id="A0A0G0AAK0"/>
<comment type="caution">
    <text evidence="2">The sequence shown here is derived from an EMBL/GenBank/DDBJ whole genome shotgun (WGS) entry which is preliminary data.</text>
</comment>
<name>A0A0G0AAK0_9BACT</name>
<dbReference type="InterPro" id="IPR051404">
    <property type="entry name" value="TA_system_antitoxin"/>
</dbReference>
<evidence type="ECO:0000259" key="1">
    <source>
        <dbReference type="Pfam" id="PF15919"/>
    </source>
</evidence>
<dbReference type="SUPFAM" id="SSF143100">
    <property type="entry name" value="TTHA1013/TTHA0281-like"/>
    <property type="match status" value="1"/>
</dbReference>
<dbReference type="InterPro" id="IPR031807">
    <property type="entry name" value="HicB-like"/>
</dbReference>
<organism evidence="2 3">
    <name type="scientific">Candidatus Woesebacteria bacterium GW2011_GWA2_33_28</name>
    <dbReference type="NCBI Taxonomy" id="1618561"/>
    <lineage>
        <taxon>Bacteria</taxon>
        <taxon>Candidatus Woeseibacteriota</taxon>
    </lineage>
</organism>
<evidence type="ECO:0000313" key="2">
    <source>
        <dbReference type="EMBL" id="KKP48316.1"/>
    </source>
</evidence>
<accession>A0A0G0AAK0</accession>
<protein>
    <recommendedName>
        <fullName evidence="1">HicB-like antitoxin of toxin-antitoxin system domain-containing protein</fullName>
    </recommendedName>
</protein>
<dbReference type="Pfam" id="PF15919">
    <property type="entry name" value="HicB_lk_antitox"/>
    <property type="match status" value="1"/>
</dbReference>
<evidence type="ECO:0000313" key="3">
    <source>
        <dbReference type="Proteomes" id="UP000033995"/>
    </source>
</evidence>
<feature type="domain" description="HicB-like antitoxin of toxin-antitoxin system" evidence="1">
    <location>
        <begin position="10"/>
        <end position="61"/>
    </location>
</feature>
<gene>
    <name evidence="2" type="ORF">UR38_C0001G0112</name>
</gene>
<dbReference type="InterPro" id="IPR035069">
    <property type="entry name" value="TTHA1013/TTHA0281-like"/>
</dbReference>
<dbReference type="EMBL" id="LBOZ01000001">
    <property type="protein sequence ID" value="KKP48316.1"/>
    <property type="molecule type" value="Genomic_DNA"/>
</dbReference>
<reference evidence="2 3" key="1">
    <citation type="journal article" date="2015" name="Nature">
        <title>rRNA introns, odd ribosomes, and small enigmatic genomes across a large radiation of phyla.</title>
        <authorList>
            <person name="Brown C.T."/>
            <person name="Hug L.A."/>
            <person name="Thomas B.C."/>
            <person name="Sharon I."/>
            <person name="Castelle C.J."/>
            <person name="Singh A."/>
            <person name="Wilkins M.J."/>
            <person name="Williams K.H."/>
            <person name="Banfield J.F."/>
        </authorList>
    </citation>
    <scope>NUCLEOTIDE SEQUENCE [LARGE SCALE GENOMIC DNA]</scope>
</reference>